<keyword evidence="8 10" id="KW-0472">Membrane</keyword>
<comment type="pathway">
    <text evidence="2 10">Porphyrin-containing compound metabolism; heme O biosynthesis; heme O from protoheme: step 1/1.</text>
</comment>
<dbReference type="KEGG" id="cmic:caldi_00420"/>
<feature type="transmembrane region" description="Helical" evidence="10">
    <location>
        <begin position="9"/>
        <end position="31"/>
    </location>
</feature>
<accession>A0AA35CHH8</accession>
<feature type="transmembrane region" description="Helical" evidence="10">
    <location>
        <begin position="91"/>
        <end position="112"/>
    </location>
</feature>
<dbReference type="NCBIfam" id="NF003349">
    <property type="entry name" value="PRK04375.1-2"/>
    <property type="match status" value="1"/>
</dbReference>
<feature type="transmembrane region" description="Helical" evidence="10">
    <location>
        <begin position="124"/>
        <end position="143"/>
    </location>
</feature>
<dbReference type="PROSITE" id="PS00943">
    <property type="entry name" value="UBIA"/>
    <property type="match status" value="1"/>
</dbReference>
<comment type="miscellaneous">
    <text evidence="10">Carbon 2 of the heme B porphyrin ring is defined according to the Fischer nomenclature.</text>
</comment>
<keyword evidence="3 10" id="KW-1003">Cell membrane</keyword>
<evidence type="ECO:0000256" key="10">
    <source>
        <dbReference type="HAMAP-Rule" id="MF_00154"/>
    </source>
</evidence>
<feature type="transmembrane region" description="Helical" evidence="10">
    <location>
        <begin position="450"/>
        <end position="469"/>
    </location>
</feature>
<feature type="transmembrane region" description="Helical" evidence="10">
    <location>
        <begin position="475"/>
        <end position="498"/>
    </location>
</feature>
<evidence type="ECO:0000256" key="3">
    <source>
        <dbReference type="ARBA" id="ARBA00022475"/>
    </source>
</evidence>
<feature type="transmembrane region" description="Helical" evidence="10">
    <location>
        <begin position="58"/>
        <end position="79"/>
    </location>
</feature>
<keyword evidence="5 10" id="KW-0812">Transmembrane</keyword>
<comment type="function">
    <text evidence="10">Converts heme B (protoheme IX) to heme O by substitution of the vinyl group on carbon 2 of heme B porphyrin ring with a hydroxyethyl farnesyl side group.</text>
</comment>
<dbReference type="Proteomes" id="UP001163687">
    <property type="component" value="Chromosome"/>
</dbReference>
<feature type="transmembrane region" description="Helical" evidence="10">
    <location>
        <begin position="351"/>
        <end position="375"/>
    </location>
</feature>
<dbReference type="InterPro" id="IPR044878">
    <property type="entry name" value="UbiA_sf"/>
</dbReference>
<dbReference type="PANTHER" id="PTHR43448">
    <property type="entry name" value="PROTOHEME IX FARNESYLTRANSFERASE, MITOCHONDRIAL"/>
    <property type="match status" value="1"/>
</dbReference>
<protein>
    <recommendedName>
        <fullName evidence="10">Protoheme IX farnesyltransferase</fullName>
        <ecNumber evidence="10">2.5.1.141</ecNumber>
    </recommendedName>
    <alternativeName>
        <fullName evidence="10">Heme B farnesyltransferase</fullName>
    </alternativeName>
    <alternativeName>
        <fullName evidence="10">Heme O synthase</fullName>
    </alternativeName>
</protein>
<dbReference type="EC" id="2.5.1.141" evidence="10"/>
<dbReference type="HAMAP" id="MF_00154">
    <property type="entry name" value="CyoE_CtaB"/>
    <property type="match status" value="1"/>
</dbReference>
<feature type="transmembrane region" description="Helical" evidence="10">
    <location>
        <begin position="547"/>
        <end position="568"/>
    </location>
</feature>
<dbReference type="InterPro" id="IPR000537">
    <property type="entry name" value="UbiA_prenyltransferase"/>
</dbReference>
<keyword evidence="12" id="KW-1185">Reference proteome</keyword>
<feature type="transmembrane region" description="Helical" evidence="10">
    <location>
        <begin position="232"/>
        <end position="254"/>
    </location>
</feature>
<dbReference type="PANTHER" id="PTHR43448:SF2">
    <property type="entry name" value="PROTOHEME IX FARNESYLTRANSFERASE, MITOCHONDRIAL"/>
    <property type="match status" value="1"/>
</dbReference>
<evidence type="ECO:0000256" key="1">
    <source>
        <dbReference type="ARBA" id="ARBA00004651"/>
    </source>
</evidence>
<keyword evidence="6 10" id="KW-1133">Transmembrane helix</keyword>
<dbReference type="GO" id="GO:0005886">
    <property type="term" value="C:plasma membrane"/>
    <property type="evidence" value="ECO:0007669"/>
    <property type="project" value="UniProtKB-SubCell"/>
</dbReference>
<organism evidence="11 12">
    <name type="scientific">Caldinitratiruptor microaerophilus</name>
    <dbReference type="NCBI Taxonomy" id="671077"/>
    <lineage>
        <taxon>Bacteria</taxon>
        <taxon>Bacillati</taxon>
        <taxon>Bacillota</taxon>
        <taxon>Clostridia</taxon>
        <taxon>Eubacteriales</taxon>
        <taxon>Symbiobacteriaceae</taxon>
        <taxon>Caldinitratiruptor</taxon>
    </lineage>
</organism>
<feature type="transmembrane region" description="Helical" evidence="10">
    <location>
        <begin position="266"/>
        <end position="285"/>
    </location>
</feature>
<sequence>MPSQTFRRLAWATVIATYLLIVLGGAVKAYGAGLACPDWPLCHGRVIPPLDGLVLLEYGHRLGATVVTALAVATTVAAFRSPGPRGPWVRGSLLALFLLAVQIVLGGLTVLYTLPPAIVSSHLGVASAFLSVWIVMAVSAGTATGERQTSARRPVWVATLVAALAVYTTMVVGSYMKSAGAGLACTDWPLCGGRLIPEGGWAVMLHFGHRVAALVAGVLVLYAAYQVVRHAANVLALVVPAGAAAGLVFIQVLLGGAAVRQALPPALTVTHLAVAAGLLATLVALTTAGYRLAPAGTVPLDLEERPTESERRRPGVVALDYIRLMKPRIVLLLLITGYAAMWLAARGAPPLRLTLLTLAGLSLTCGGANAVNMWWDRDIDAVMTRTRSRPLPAGRIPPTGALVFGLAAGMIGVLVLAFGVNLLAAALALSGYLFYVLVYTMWLKRSTAQNIVIGGAAGAVPPLVGWAAVTGTVGLAALLMFLVVFLWTPPHFWALALFRNDDYRRAGVPMLPVVRGENHTKWQILIYTLLVVPASLLLYWTGVVGPFYLWVAALLGAWLISASIALLRERLPAQRWAHRVFGYSILYLAFLFLAMVADVQP</sequence>
<evidence type="ECO:0000313" key="12">
    <source>
        <dbReference type="Proteomes" id="UP001163687"/>
    </source>
</evidence>
<dbReference type="GO" id="GO:0008495">
    <property type="term" value="F:protoheme IX farnesyltransferase activity"/>
    <property type="evidence" value="ECO:0007669"/>
    <property type="project" value="UniProtKB-UniRule"/>
</dbReference>
<dbReference type="InterPro" id="IPR006369">
    <property type="entry name" value="Protohaem_IX_farnesylTrfase"/>
</dbReference>
<evidence type="ECO:0000256" key="9">
    <source>
        <dbReference type="ARBA" id="ARBA00047690"/>
    </source>
</evidence>
<feature type="transmembrane region" description="Helical" evidence="10">
    <location>
        <begin position="580"/>
        <end position="597"/>
    </location>
</feature>
<dbReference type="Gene3D" id="1.10.357.140">
    <property type="entry name" value="UbiA prenyltransferase"/>
    <property type="match status" value="1"/>
</dbReference>
<feature type="transmembrane region" description="Helical" evidence="10">
    <location>
        <begin position="329"/>
        <end position="345"/>
    </location>
</feature>
<dbReference type="AlphaFoldDB" id="A0AA35CHH8"/>
<dbReference type="Pfam" id="PF01040">
    <property type="entry name" value="UbiA"/>
    <property type="match status" value="1"/>
</dbReference>
<dbReference type="NCBIfam" id="TIGR01473">
    <property type="entry name" value="cyoE_ctaB"/>
    <property type="match status" value="1"/>
</dbReference>
<evidence type="ECO:0000256" key="5">
    <source>
        <dbReference type="ARBA" id="ARBA00022692"/>
    </source>
</evidence>
<dbReference type="CDD" id="cd13957">
    <property type="entry name" value="PT_UbiA_Cox10"/>
    <property type="match status" value="1"/>
</dbReference>
<feature type="transmembrane region" description="Helical" evidence="10">
    <location>
        <begin position="396"/>
        <end position="416"/>
    </location>
</feature>
<evidence type="ECO:0000256" key="7">
    <source>
        <dbReference type="ARBA" id="ARBA00023133"/>
    </source>
</evidence>
<dbReference type="GO" id="GO:0006784">
    <property type="term" value="P:heme A biosynthetic process"/>
    <property type="evidence" value="ECO:0007669"/>
    <property type="project" value="InterPro"/>
</dbReference>
<comment type="similarity">
    <text evidence="10">Belongs to the UbiA prenyltransferase family. Protoheme IX farnesyltransferase subfamily.</text>
</comment>
<feature type="transmembrane region" description="Helical" evidence="10">
    <location>
        <begin position="207"/>
        <end position="225"/>
    </location>
</feature>
<feature type="transmembrane region" description="Helical" evidence="10">
    <location>
        <begin position="155"/>
        <end position="176"/>
    </location>
</feature>
<dbReference type="GO" id="GO:0048034">
    <property type="term" value="P:heme O biosynthetic process"/>
    <property type="evidence" value="ECO:0007669"/>
    <property type="project" value="UniProtKB-UniRule"/>
</dbReference>
<dbReference type="InterPro" id="IPR030470">
    <property type="entry name" value="UbiA_prenylTrfase_CS"/>
</dbReference>
<evidence type="ECO:0000313" key="11">
    <source>
        <dbReference type="EMBL" id="BDG58952.1"/>
    </source>
</evidence>
<evidence type="ECO:0000256" key="6">
    <source>
        <dbReference type="ARBA" id="ARBA00022989"/>
    </source>
</evidence>
<gene>
    <name evidence="10 11" type="primary">ctaB</name>
    <name evidence="11" type="ORF">caldi_00420</name>
</gene>
<comment type="caution">
    <text evidence="10">Lacks conserved residue(s) required for the propagation of feature annotation.</text>
</comment>
<keyword evidence="4 10" id="KW-0808">Transferase</keyword>
<reference evidence="11" key="1">
    <citation type="submission" date="2022-03" db="EMBL/GenBank/DDBJ databases">
        <title>Complete genome sequence of Caldinitratiruptor microaerophilus.</title>
        <authorList>
            <person name="Mukaiyama R."/>
            <person name="Nishiyama T."/>
            <person name="Ueda K."/>
        </authorList>
    </citation>
    <scope>NUCLEOTIDE SEQUENCE</scope>
    <source>
        <strain evidence="11">JCM 16183</strain>
    </source>
</reference>
<dbReference type="InterPro" id="IPR003780">
    <property type="entry name" value="COX15/CtaA_fam"/>
</dbReference>
<dbReference type="EMBL" id="AP025628">
    <property type="protein sequence ID" value="BDG58952.1"/>
    <property type="molecule type" value="Genomic_DNA"/>
</dbReference>
<feature type="transmembrane region" description="Helical" evidence="10">
    <location>
        <begin position="524"/>
        <end position="541"/>
    </location>
</feature>
<comment type="catalytic activity">
    <reaction evidence="9 10">
        <text>heme b + (2E,6E)-farnesyl diphosphate + H2O = Fe(II)-heme o + diphosphate</text>
        <dbReference type="Rhea" id="RHEA:28070"/>
        <dbReference type="ChEBI" id="CHEBI:15377"/>
        <dbReference type="ChEBI" id="CHEBI:33019"/>
        <dbReference type="ChEBI" id="CHEBI:60344"/>
        <dbReference type="ChEBI" id="CHEBI:60530"/>
        <dbReference type="ChEBI" id="CHEBI:175763"/>
        <dbReference type="EC" id="2.5.1.141"/>
    </reaction>
</comment>
<dbReference type="FunFam" id="1.10.357.140:FF:000001">
    <property type="entry name" value="Protoheme IX farnesyltransferase"/>
    <property type="match status" value="1"/>
</dbReference>
<feature type="transmembrane region" description="Helical" evidence="10">
    <location>
        <begin position="422"/>
        <end position="443"/>
    </location>
</feature>
<proteinExistence type="inferred from homology"/>
<comment type="subunit">
    <text evidence="10">Interacts with CtaA.</text>
</comment>
<evidence type="ECO:0000256" key="4">
    <source>
        <dbReference type="ARBA" id="ARBA00022679"/>
    </source>
</evidence>
<evidence type="ECO:0000256" key="2">
    <source>
        <dbReference type="ARBA" id="ARBA00004919"/>
    </source>
</evidence>
<name>A0AA35CHH8_9FIRM</name>
<keyword evidence="7 10" id="KW-0350">Heme biosynthesis</keyword>
<dbReference type="Pfam" id="PF02628">
    <property type="entry name" value="COX15-CtaA"/>
    <property type="match status" value="1"/>
</dbReference>
<comment type="subcellular location">
    <subcellularLocation>
        <location evidence="1 10">Cell membrane</location>
        <topology evidence="1 10">Multi-pass membrane protein</topology>
    </subcellularLocation>
</comment>
<evidence type="ECO:0000256" key="8">
    <source>
        <dbReference type="ARBA" id="ARBA00023136"/>
    </source>
</evidence>